<name>A0ABT7Y9B8_9BACT</name>
<evidence type="ECO:0000313" key="3">
    <source>
        <dbReference type="Proteomes" id="UP001171916"/>
    </source>
</evidence>
<evidence type="ECO:0008006" key="4">
    <source>
        <dbReference type="Google" id="ProtNLM"/>
    </source>
</evidence>
<organism evidence="2 3">
    <name type="scientific">Algoriphagus sediminis</name>
    <dbReference type="NCBI Taxonomy" id="3057113"/>
    <lineage>
        <taxon>Bacteria</taxon>
        <taxon>Pseudomonadati</taxon>
        <taxon>Bacteroidota</taxon>
        <taxon>Cytophagia</taxon>
        <taxon>Cytophagales</taxon>
        <taxon>Cyclobacteriaceae</taxon>
        <taxon>Algoriphagus</taxon>
    </lineage>
</organism>
<keyword evidence="1" id="KW-0175">Coiled coil</keyword>
<dbReference type="EMBL" id="JAUEPH010000001">
    <property type="protein sequence ID" value="MDN3203102.1"/>
    <property type="molecule type" value="Genomic_DNA"/>
</dbReference>
<reference evidence="2" key="1">
    <citation type="submission" date="2023-06" db="EMBL/GenBank/DDBJ databases">
        <title>Robiginitalea aurantiacus sp. nov. and Algoriphagus sediminis sp. nov., isolated from coastal sediment.</title>
        <authorList>
            <person name="Zhou Z.Y."/>
            <person name="An J."/>
            <person name="Jia Y.W."/>
            <person name="Du Z.J."/>
        </authorList>
    </citation>
    <scope>NUCLEOTIDE SEQUENCE</scope>
    <source>
        <strain evidence="2">C2-7</strain>
    </source>
</reference>
<evidence type="ECO:0000313" key="2">
    <source>
        <dbReference type="EMBL" id="MDN3203102.1"/>
    </source>
</evidence>
<gene>
    <name evidence="2" type="ORF">QVH07_03035</name>
</gene>
<dbReference type="Proteomes" id="UP001171916">
    <property type="component" value="Unassembled WGS sequence"/>
</dbReference>
<protein>
    <recommendedName>
        <fullName evidence="4">Transcription elongation factor</fullName>
    </recommendedName>
</protein>
<accession>A0ABT7Y9B8</accession>
<feature type="coiled-coil region" evidence="1">
    <location>
        <begin position="15"/>
        <end position="77"/>
    </location>
</feature>
<evidence type="ECO:0000256" key="1">
    <source>
        <dbReference type="SAM" id="Coils"/>
    </source>
</evidence>
<sequence>MSKRINKESILRASEIKQQLQIEDFEKEISALKKEIYAHSETPSQGDSSAAERTEVLQRYESELGFLKDELDFLDRIDTDSEISEIGMGAVVITDKKNFFVSVSIEQVEVNGIDFFGLSTKAPIFQVMRGKKSGENFDFNGIHYKIKDVY</sequence>
<proteinExistence type="predicted"/>
<comment type="caution">
    <text evidence="2">The sequence shown here is derived from an EMBL/GenBank/DDBJ whole genome shotgun (WGS) entry which is preliminary data.</text>
</comment>
<dbReference type="RefSeq" id="WP_289998653.1">
    <property type="nucleotide sequence ID" value="NZ_JAUEPH010000001.1"/>
</dbReference>
<keyword evidence="3" id="KW-1185">Reference proteome</keyword>